<comment type="subcellular location">
    <subcellularLocation>
        <location evidence="1">Cell membrane</location>
        <topology evidence="1">Multi-pass membrane protein</topology>
    </subcellularLocation>
</comment>
<name>A0A9W6CXP0_9MICO</name>
<dbReference type="PROSITE" id="PS50156">
    <property type="entry name" value="SSD"/>
    <property type="match status" value="1"/>
</dbReference>
<dbReference type="EMBL" id="BSDP01000001">
    <property type="protein sequence ID" value="GLI27204.1"/>
    <property type="molecule type" value="Genomic_DNA"/>
</dbReference>
<dbReference type="Gene3D" id="1.20.1640.10">
    <property type="entry name" value="Multidrug efflux transporter AcrB transmembrane domain"/>
    <property type="match status" value="2"/>
</dbReference>
<feature type="transmembrane region" description="Helical" evidence="8">
    <location>
        <begin position="446"/>
        <end position="469"/>
    </location>
</feature>
<evidence type="ECO:0000256" key="2">
    <source>
        <dbReference type="ARBA" id="ARBA00022475"/>
    </source>
</evidence>
<feature type="transmembrane region" description="Helical" evidence="8">
    <location>
        <begin position="683"/>
        <end position="708"/>
    </location>
</feature>
<feature type="transmembrane region" description="Helical" evidence="8">
    <location>
        <begin position="500"/>
        <end position="519"/>
    </location>
</feature>
<comment type="caution">
    <text evidence="10">The sequence shown here is derived from an EMBL/GenBank/DDBJ whole genome shotgun (WGS) entry which is preliminary data.</text>
</comment>
<feature type="transmembrane region" description="Helical" evidence="8">
    <location>
        <begin position="657"/>
        <end position="676"/>
    </location>
</feature>
<reference evidence="10" key="1">
    <citation type="submission" date="2022-12" db="EMBL/GenBank/DDBJ databases">
        <title>Reference genome sequencing for broad-spectrum identification of bacterial and archaeal isolates by mass spectrometry.</title>
        <authorList>
            <person name="Sekiguchi Y."/>
            <person name="Tourlousse D.M."/>
        </authorList>
    </citation>
    <scope>NUCLEOTIDE SEQUENCE</scope>
    <source>
        <strain evidence="10">14</strain>
    </source>
</reference>
<evidence type="ECO:0000256" key="1">
    <source>
        <dbReference type="ARBA" id="ARBA00004651"/>
    </source>
</evidence>
<feature type="transmembrane region" description="Helical" evidence="8">
    <location>
        <begin position="341"/>
        <end position="360"/>
    </location>
</feature>
<proteinExistence type="predicted"/>
<protein>
    <recommendedName>
        <fullName evidence="9">SSD domain-containing protein</fullName>
    </recommendedName>
</protein>
<keyword evidence="4 8" id="KW-1133">Transmembrane helix</keyword>
<keyword evidence="11" id="KW-1185">Reference proteome</keyword>
<feature type="region of interest" description="Disordered" evidence="7">
    <location>
        <begin position="851"/>
        <end position="885"/>
    </location>
</feature>
<dbReference type="Pfam" id="PF03176">
    <property type="entry name" value="MMPL"/>
    <property type="match status" value="2"/>
</dbReference>
<keyword evidence="5 8" id="KW-0472">Membrane</keyword>
<evidence type="ECO:0000256" key="5">
    <source>
        <dbReference type="ARBA" id="ARBA00023136"/>
    </source>
</evidence>
<sequence>MAELLYRLGKLSARRAWVVILTWVLVLGAAGVGFAVGFKGLATSFDVPGTASGEVTDTLAEELPDYAGASGTVVYSSTDGEPFTDAQREAISELAADATDLPQVADVIDPFDAQQELDDARQEIVDGREQIADARTELDDGQEQLDAALEQLEAGQTQLDDGQAQLDDGRAQLDAARAQAEAAGAPPQQLAAIDAQLAQLDAQQAELDAQQAQLDAGRDEIADQQQQIDDGRVELEEQAELLEQGAELLALSEGIGVVSEDGATALVNISYEVSLLELETESKVATAEFFEASPIEGTEMGLSTTIAQTVPSLVGIGEIVGLIIAAIVLLVMLGTAIAASLPIITALVGVAIAVLGSMAFSGVVDMSSVTPVLGIMLGLAVGIDYALFIVNRHRKQLLEGADLHESIGLANGTAGNAVVFAGSTVIVALLALNVTGIPFLGLMGTVGAFAVLVAVLIATSLIPALLGLIGMRVLSRKARAAVGTVHHEDTAAKPMGNWRAVLTMLGTIVALLVVAIPSLSMRVGLPDGSSEPEGSPGYVAHELTAAAFGEGANGPLLVTAELPGGQDDAEQLQAQLDVATVISEQDSVVAVAPIAISDDGTLAAFQVVPAEGPNSVSTDQLVRDLRELPPVNGEYALGVAGQAAINIDISENLNDALPLYLTVVVGLSLLIMIVVFRSLLVPLIATGGFILSLFATYGATVAVFQWGWGAELIGLHATGPILSFLPVILVGILFGLAMDYQLFLASGMREAYVHGAPARLAVMQGFRAGRSVVTAAGLIMISVFGGFIFAESVMIRSIGFGLAIGILLDAFVVRMLLMPAIMHLLGRSAWWLPKWLDRIIPNVDVEGAALERRHHADGSPSNEDEGEGEADAPEADAADSSEARA</sequence>
<accession>A0A9W6CXP0</accession>
<keyword evidence="3 8" id="KW-0812">Transmembrane</keyword>
<dbReference type="AlphaFoldDB" id="A0A9W6CXP0"/>
<evidence type="ECO:0000313" key="11">
    <source>
        <dbReference type="Proteomes" id="UP001144396"/>
    </source>
</evidence>
<dbReference type="PANTHER" id="PTHR33406:SF13">
    <property type="entry name" value="MEMBRANE PROTEIN YDFJ"/>
    <property type="match status" value="1"/>
</dbReference>
<feature type="domain" description="SSD" evidence="9">
    <location>
        <begin position="343"/>
        <end position="468"/>
    </location>
</feature>
<dbReference type="PANTHER" id="PTHR33406">
    <property type="entry name" value="MEMBRANE PROTEIN MJ1562-RELATED"/>
    <property type="match status" value="1"/>
</dbReference>
<feature type="transmembrane region" description="Helical" evidence="8">
    <location>
        <begin position="795"/>
        <end position="817"/>
    </location>
</feature>
<feature type="compositionally biased region" description="Acidic residues" evidence="7">
    <location>
        <begin position="862"/>
        <end position="879"/>
    </location>
</feature>
<feature type="transmembrane region" description="Helical" evidence="8">
    <location>
        <begin position="372"/>
        <end position="390"/>
    </location>
</feature>
<dbReference type="InterPro" id="IPR004869">
    <property type="entry name" value="MMPL_dom"/>
</dbReference>
<dbReference type="SUPFAM" id="SSF82866">
    <property type="entry name" value="Multidrug efflux transporter AcrB transmembrane domain"/>
    <property type="match status" value="2"/>
</dbReference>
<feature type="transmembrane region" description="Helical" evidence="8">
    <location>
        <begin position="768"/>
        <end position="789"/>
    </location>
</feature>
<feature type="transmembrane region" description="Helical" evidence="8">
    <location>
        <begin position="720"/>
        <end position="740"/>
    </location>
</feature>
<dbReference type="RefSeq" id="WP_281883547.1">
    <property type="nucleotide sequence ID" value="NZ_BSDP01000001.1"/>
</dbReference>
<evidence type="ECO:0000256" key="8">
    <source>
        <dbReference type="SAM" id="Phobius"/>
    </source>
</evidence>
<evidence type="ECO:0000256" key="6">
    <source>
        <dbReference type="SAM" id="Coils"/>
    </source>
</evidence>
<organism evidence="10 11">
    <name type="scientific">Agromyces rhizosphaerae</name>
    <dbReference type="NCBI Taxonomy" id="88374"/>
    <lineage>
        <taxon>Bacteria</taxon>
        <taxon>Bacillati</taxon>
        <taxon>Actinomycetota</taxon>
        <taxon>Actinomycetes</taxon>
        <taxon>Micrococcales</taxon>
        <taxon>Microbacteriaceae</taxon>
        <taxon>Agromyces</taxon>
    </lineage>
</organism>
<evidence type="ECO:0000256" key="3">
    <source>
        <dbReference type="ARBA" id="ARBA00022692"/>
    </source>
</evidence>
<gene>
    <name evidence="10" type="ORF">ARHIZOSPH14_14460</name>
</gene>
<feature type="transmembrane region" description="Helical" evidence="8">
    <location>
        <begin position="313"/>
        <end position="334"/>
    </location>
</feature>
<feature type="transmembrane region" description="Helical" evidence="8">
    <location>
        <begin position="417"/>
        <end position="440"/>
    </location>
</feature>
<keyword evidence="2" id="KW-1003">Cell membrane</keyword>
<keyword evidence="6" id="KW-0175">Coiled coil</keyword>
<evidence type="ECO:0000313" key="10">
    <source>
        <dbReference type="EMBL" id="GLI27204.1"/>
    </source>
</evidence>
<dbReference type="Proteomes" id="UP001144396">
    <property type="component" value="Unassembled WGS sequence"/>
</dbReference>
<evidence type="ECO:0000256" key="4">
    <source>
        <dbReference type="ARBA" id="ARBA00022989"/>
    </source>
</evidence>
<dbReference type="GO" id="GO:0005886">
    <property type="term" value="C:plasma membrane"/>
    <property type="evidence" value="ECO:0007669"/>
    <property type="project" value="UniProtKB-SubCell"/>
</dbReference>
<evidence type="ECO:0000259" key="9">
    <source>
        <dbReference type="PROSITE" id="PS50156"/>
    </source>
</evidence>
<dbReference type="InterPro" id="IPR000731">
    <property type="entry name" value="SSD"/>
</dbReference>
<evidence type="ECO:0000256" key="7">
    <source>
        <dbReference type="SAM" id="MobiDB-lite"/>
    </source>
</evidence>
<feature type="coiled-coil region" evidence="6">
    <location>
        <begin position="117"/>
        <end position="227"/>
    </location>
</feature>
<dbReference type="InterPro" id="IPR050545">
    <property type="entry name" value="Mycobact_MmpL"/>
</dbReference>
<dbReference type="Gene3D" id="1.10.287.1490">
    <property type="match status" value="1"/>
</dbReference>